<comment type="caution">
    <text evidence="2">The sequence shown here is derived from an EMBL/GenBank/DDBJ whole genome shotgun (WGS) entry which is preliminary data.</text>
</comment>
<sequence length="110" mass="12758">MPTTKYAGSITLHVVFCLNGTKLFVLVDETINSWKYSFLPKPSGVCWRKLQKKKHRFLQLHPESCHTSTKFHDCPSQLISTTRLLQHYLISLDIIILPLFTSLDVLILFR</sequence>
<evidence type="ECO:0000313" key="3">
    <source>
        <dbReference type="Proteomes" id="UP001434883"/>
    </source>
</evidence>
<dbReference type="Proteomes" id="UP001434883">
    <property type="component" value="Unassembled WGS sequence"/>
</dbReference>
<evidence type="ECO:0000313" key="2">
    <source>
        <dbReference type="EMBL" id="MEQ2192382.1"/>
    </source>
</evidence>
<keyword evidence="1" id="KW-0812">Transmembrane</keyword>
<accession>A0ABV0QAB7</accession>
<feature type="transmembrane region" description="Helical" evidence="1">
    <location>
        <begin position="88"/>
        <end position="109"/>
    </location>
</feature>
<reference evidence="2 3" key="1">
    <citation type="submission" date="2021-06" db="EMBL/GenBank/DDBJ databases">
        <authorList>
            <person name="Palmer J.M."/>
        </authorList>
    </citation>
    <scope>NUCLEOTIDE SEQUENCE [LARGE SCALE GENOMIC DNA]</scope>
    <source>
        <strain evidence="2 3">XC_2019</strain>
        <tissue evidence="2">Muscle</tissue>
    </source>
</reference>
<keyword evidence="1" id="KW-1133">Transmembrane helix</keyword>
<dbReference type="EMBL" id="JAHRIN010002348">
    <property type="protein sequence ID" value="MEQ2192382.1"/>
    <property type="molecule type" value="Genomic_DNA"/>
</dbReference>
<evidence type="ECO:0000256" key="1">
    <source>
        <dbReference type="SAM" id="Phobius"/>
    </source>
</evidence>
<keyword evidence="3" id="KW-1185">Reference proteome</keyword>
<gene>
    <name evidence="2" type="ORF">XENOCAPTIV_010865</name>
</gene>
<protein>
    <submittedName>
        <fullName evidence="2">Uncharacterized protein</fullName>
    </submittedName>
</protein>
<proteinExistence type="predicted"/>
<name>A0ABV0QAB7_9TELE</name>
<organism evidence="2 3">
    <name type="scientific">Xenoophorus captivus</name>
    <dbReference type="NCBI Taxonomy" id="1517983"/>
    <lineage>
        <taxon>Eukaryota</taxon>
        <taxon>Metazoa</taxon>
        <taxon>Chordata</taxon>
        <taxon>Craniata</taxon>
        <taxon>Vertebrata</taxon>
        <taxon>Euteleostomi</taxon>
        <taxon>Actinopterygii</taxon>
        <taxon>Neopterygii</taxon>
        <taxon>Teleostei</taxon>
        <taxon>Neoteleostei</taxon>
        <taxon>Acanthomorphata</taxon>
        <taxon>Ovalentaria</taxon>
        <taxon>Atherinomorphae</taxon>
        <taxon>Cyprinodontiformes</taxon>
        <taxon>Goodeidae</taxon>
        <taxon>Xenoophorus</taxon>
    </lineage>
</organism>
<keyword evidence="1" id="KW-0472">Membrane</keyword>